<sequence>MAPFTIPGDAGNGATITEMGNPVPEPSYEEAVLSVEEARLWSVDTVNCLDFDVWTTIVEETDKNVEVMFG</sequence>
<evidence type="ECO:0000313" key="1">
    <source>
        <dbReference type="EMBL" id="AQK45178.1"/>
    </source>
</evidence>
<gene>
    <name evidence="1" type="ORF">ZEAMMB73_Zm00001d025971</name>
</gene>
<organism evidence="1">
    <name type="scientific">Zea mays</name>
    <name type="common">Maize</name>
    <dbReference type="NCBI Taxonomy" id="4577"/>
    <lineage>
        <taxon>Eukaryota</taxon>
        <taxon>Viridiplantae</taxon>
        <taxon>Streptophyta</taxon>
        <taxon>Embryophyta</taxon>
        <taxon>Tracheophyta</taxon>
        <taxon>Spermatophyta</taxon>
        <taxon>Magnoliopsida</taxon>
        <taxon>Liliopsida</taxon>
        <taxon>Poales</taxon>
        <taxon>Poaceae</taxon>
        <taxon>PACMAD clade</taxon>
        <taxon>Panicoideae</taxon>
        <taxon>Andropogonodae</taxon>
        <taxon>Andropogoneae</taxon>
        <taxon>Tripsacinae</taxon>
        <taxon>Zea</taxon>
    </lineage>
</organism>
<protein>
    <submittedName>
        <fullName evidence="1">Uncharacterized protein</fullName>
    </submittedName>
</protein>
<proteinExistence type="predicted"/>
<dbReference type="ExpressionAtlas" id="A0A1D6JBB3">
    <property type="expression patterns" value="baseline"/>
</dbReference>
<dbReference type="AlphaFoldDB" id="A0A1D6JBB3"/>
<name>A0A1D6JBB3_MAIZE</name>
<accession>A0A1D6JBB3</accession>
<reference evidence="1" key="1">
    <citation type="submission" date="2015-12" db="EMBL/GenBank/DDBJ databases">
        <title>Update maize B73 reference genome by single molecule sequencing technologies.</title>
        <authorList>
            <consortium name="Maize Genome Sequencing Project"/>
            <person name="Ware D."/>
        </authorList>
    </citation>
    <scope>NUCLEOTIDE SEQUENCE</scope>
    <source>
        <tissue evidence="1">Seedling</tissue>
    </source>
</reference>
<dbReference type="EMBL" id="CM000786">
    <property type="protein sequence ID" value="AQK45178.1"/>
    <property type="molecule type" value="Genomic_DNA"/>
</dbReference>